<dbReference type="OrthoDB" id="3268967at2759"/>
<reference evidence="3 4" key="1">
    <citation type="submission" date="2018-09" db="EMBL/GenBank/DDBJ databases">
        <title>Genomic investigation of the strawberry pathogen Phytophthora fragariae indicates pathogenicity is determined by transcriptional variation in three key races.</title>
        <authorList>
            <person name="Adams T.M."/>
            <person name="Armitage A.D."/>
            <person name="Sobczyk M.K."/>
            <person name="Bates H.J."/>
            <person name="Dunwell J.M."/>
            <person name="Nellist C.F."/>
            <person name="Harrison R.J."/>
        </authorList>
    </citation>
    <scope>NUCLEOTIDE SEQUENCE [LARGE SCALE GENOMIC DNA]</scope>
    <source>
        <strain evidence="3 4">SCRP324</strain>
    </source>
</reference>
<protein>
    <recommendedName>
        <fullName evidence="2">Integrase catalytic domain-containing protein</fullName>
    </recommendedName>
</protein>
<dbReference type="SUPFAM" id="SSF53098">
    <property type="entry name" value="Ribonuclease H-like"/>
    <property type="match status" value="1"/>
</dbReference>
<sequence length="411" mass="44537">MVGLAAVRKSVTAPQAAQLFVDNVFRHHGLPEAFVSDRDPRFVSHFCQHLFRLLGTRLDMSPADHPQTDGQTERVNQVLEDIRRSVCATEPTKWSTLLPQVEFALNNAVHSSTGFTPFYVNGLRHLRTPLTLPPASSLGGGEANADDPRGLKGLRTSVKRNLLSFIETGDAVRQRVRDAMASAQDTQKEQSDRQGRKNAHVFAMGDQVLLNAKNLPTQAVSAVGSTKLRIRFVGPFTIIGVHGHAFTLDMPSSMATHPTFYVGLPKPYRPAGAIEPEVPTESPNTVGWCSPSSEQALPREAGQEPELEHEQVHESLRGVPPGPPSYPHGHTECESSQGAAPGSDAPRRRSPRIANIVSATGQPPCQAAEADPTRDLAESSSPGVHSSRRASASWTQARSATMSDRWPSSSR</sequence>
<dbReference type="Gene3D" id="3.30.420.10">
    <property type="entry name" value="Ribonuclease H-like superfamily/Ribonuclease H"/>
    <property type="match status" value="1"/>
</dbReference>
<feature type="compositionally biased region" description="Polar residues" evidence="1">
    <location>
        <begin position="378"/>
        <end position="411"/>
    </location>
</feature>
<feature type="region of interest" description="Disordered" evidence="1">
    <location>
        <begin position="133"/>
        <end position="152"/>
    </location>
</feature>
<proteinExistence type="predicted"/>
<dbReference type="AlphaFoldDB" id="A0A6A3GSM3"/>
<dbReference type="GO" id="GO:0003676">
    <property type="term" value="F:nucleic acid binding"/>
    <property type="evidence" value="ECO:0007669"/>
    <property type="project" value="InterPro"/>
</dbReference>
<dbReference type="InterPro" id="IPR012337">
    <property type="entry name" value="RNaseH-like_sf"/>
</dbReference>
<dbReference type="InterPro" id="IPR050951">
    <property type="entry name" value="Retrovirus_Pol_polyprotein"/>
</dbReference>
<organism evidence="3 4">
    <name type="scientific">Phytophthora rubi</name>
    <dbReference type="NCBI Taxonomy" id="129364"/>
    <lineage>
        <taxon>Eukaryota</taxon>
        <taxon>Sar</taxon>
        <taxon>Stramenopiles</taxon>
        <taxon>Oomycota</taxon>
        <taxon>Peronosporomycetes</taxon>
        <taxon>Peronosporales</taxon>
        <taxon>Peronosporaceae</taxon>
        <taxon>Phytophthora</taxon>
    </lineage>
</organism>
<dbReference type="PROSITE" id="PS50994">
    <property type="entry name" value="INTEGRASE"/>
    <property type="match status" value="1"/>
</dbReference>
<dbReference type="InterPro" id="IPR001584">
    <property type="entry name" value="Integrase_cat-core"/>
</dbReference>
<comment type="caution">
    <text evidence="3">The sequence shown here is derived from an EMBL/GenBank/DDBJ whole genome shotgun (WGS) entry which is preliminary data.</text>
</comment>
<feature type="compositionally biased region" description="Polar residues" evidence="1">
    <location>
        <begin position="281"/>
        <end position="295"/>
    </location>
</feature>
<dbReference type="Proteomes" id="UP000435112">
    <property type="component" value="Unassembled WGS sequence"/>
</dbReference>
<name>A0A6A3GSM3_9STRA</name>
<dbReference type="PANTHER" id="PTHR37984:SF5">
    <property type="entry name" value="PROTEIN NYNRIN-LIKE"/>
    <property type="match status" value="1"/>
</dbReference>
<dbReference type="GO" id="GO:0015074">
    <property type="term" value="P:DNA integration"/>
    <property type="evidence" value="ECO:0007669"/>
    <property type="project" value="InterPro"/>
</dbReference>
<dbReference type="PANTHER" id="PTHR37984">
    <property type="entry name" value="PROTEIN CBG26694"/>
    <property type="match status" value="1"/>
</dbReference>
<dbReference type="InterPro" id="IPR056924">
    <property type="entry name" value="SH3_Tf2-1"/>
</dbReference>
<dbReference type="Pfam" id="PF24626">
    <property type="entry name" value="SH3_Tf2-1"/>
    <property type="match status" value="1"/>
</dbReference>
<feature type="domain" description="Integrase catalytic" evidence="2">
    <location>
        <begin position="1"/>
        <end position="125"/>
    </location>
</feature>
<dbReference type="InterPro" id="IPR036397">
    <property type="entry name" value="RNaseH_sf"/>
</dbReference>
<accession>A0A6A3GSM3</accession>
<dbReference type="EMBL" id="QXFU01006825">
    <property type="protein sequence ID" value="KAE8959967.1"/>
    <property type="molecule type" value="Genomic_DNA"/>
</dbReference>
<evidence type="ECO:0000256" key="1">
    <source>
        <dbReference type="SAM" id="MobiDB-lite"/>
    </source>
</evidence>
<evidence type="ECO:0000259" key="2">
    <source>
        <dbReference type="PROSITE" id="PS50994"/>
    </source>
</evidence>
<feature type="region of interest" description="Disordered" evidence="1">
    <location>
        <begin position="272"/>
        <end position="411"/>
    </location>
</feature>
<evidence type="ECO:0000313" key="3">
    <source>
        <dbReference type="EMBL" id="KAE8959967.1"/>
    </source>
</evidence>
<feature type="compositionally biased region" description="Basic and acidic residues" evidence="1">
    <location>
        <begin position="306"/>
        <end position="316"/>
    </location>
</feature>
<evidence type="ECO:0000313" key="4">
    <source>
        <dbReference type="Proteomes" id="UP000435112"/>
    </source>
</evidence>
<gene>
    <name evidence="3" type="ORF">PR002_g30365</name>
</gene>